<sequence length="547" mass="63588">MVFEMVLQNIIFQYVNLISRSFKRSYLKWQKVVQTPHTLASYGYFQLLKVCLDNMKIEDSLCFNLKPLEGAISCGNLEMFEYLLDHYRVEQRLSIINISKTILFDLLAHAAKYGRIDIAMLLFKRFSEHRWIVRGALIKAPKSGDFKLFKFLLEQYDRHEKAPAYAKVFDSVAKYGRLEMLEWLFSQYPDGHNGSNMFVYAIENGHTHIVEYLLENHRYLFQPKKEHYLKAAASSKSIGALDLFIRLYRLGCQCSINVIDTAAASGNLEIIKWIHSNTTIPFHRSTMNTAGRLSQFEVLKWLHENRTEGCSENLIDLVVIKNDLQLIKYLHHNRSGSCTVKAMNRSLKLGHLQTAIWLYENRTERFTPGIIKKVVLNGELNSIRWLEENTEERCTDYSLEVSVKLGFLDVVKYLHERNGSNNRYSFSTKTMDLAIRGDYLNIVEWLNENRTECCSETAITDALQYCLDGSAVIRWLFVNQTKSTIPSTDVEKLVKFLITLNRHRNLHWLLENIDVSVEQLIQYQNSIGKGTSFESNEIIKYHIAKKI</sequence>
<dbReference type="SUPFAM" id="SSF48403">
    <property type="entry name" value="Ankyrin repeat"/>
    <property type="match status" value="2"/>
</dbReference>
<evidence type="ECO:0008006" key="3">
    <source>
        <dbReference type="Google" id="ProtNLM"/>
    </source>
</evidence>
<name>D3B7Z0_HETP5</name>
<comment type="caution">
    <text evidence="1">The sequence shown here is derived from an EMBL/GenBank/DDBJ whole genome shotgun (WGS) entry which is preliminary data.</text>
</comment>
<dbReference type="InParanoid" id="D3B7Z0"/>
<accession>D3B7Z0</accession>
<dbReference type="SMART" id="SM00248">
    <property type="entry name" value="ANK"/>
    <property type="match status" value="6"/>
</dbReference>
<keyword evidence="2" id="KW-1185">Reference proteome</keyword>
<dbReference type="Gene3D" id="1.25.40.20">
    <property type="entry name" value="Ankyrin repeat-containing domain"/>
    <property type="match status" value="1"/>
</dbReference>
<gene>
    <name evidence="1" type="ORF">PPL_04578</name>
</gene>
<dbReference type="GeneID" id="31360065"/>
<evidence type="ECO:0000313" key="2">
    <source>
        <dbReference type="Proteomes" id="UP000001396"/>
    </source>
</evidence>
<organism evidence="1 2">
    <name type="scientific">Heterostelium pallidum (strain ATCC 26659 / Pp 5 / PN500)</name>
    <name type="common">Cellular slime mold</name>
    <name type="synonym">Polysphondylium pallidum</name>
    <dbReference type="NCBI Taxonomy" id="670386"/>
    <lineage>
        <taxon>Eukaryota</taxon>
        <taxon>Amoebozoa</taxon>
        <taxon>Evosea</taxon>
        <taxon>Eumycetozoa</taxon>
        <taxon>Dictyostelia</taxon>
        <taxon>Acytosteliales</taxon>
        <taxon>Acytosteliaceae</taxon>
        <taxon>Heterostelium</taxon>
    </lineage>
</organism>
<dbReference type="InterPro" id="IPR036770">
    <property type="entry name" value="Ankyrin_rpt-contain_sf"/>
</dbReference>
<dbReference type="EMBL" id="ADBJ01000020">
    <property type="protein sequence ID" value="EFA82158.1"/>
    <property type="molecule type" value="Genomic_DNA"/>
</dbReference>
<protein>
    <recommendedName>
        <fullName evidence="3">Ankyrin repeat-containing protein</fullName>
    </recommendedName>
</protein>
<evidence type="ECO:0000313" key="1">
    <source>
        <dbReference type="EMBL" id="EFA82158.1"/>
    </source>
</evidence>
<dbReference type="Proteomes" id="UP000001396">
    <property type="component" value="Unassembled WGS sequence"/>
</dbReference>
<dbReference type="AlphaFoldDB" id="D3B7Z0"/>
<dbReference type="InterPro" id="IPR052050">
    <property type="entry name" value="SecEffector_AnkRepeat"/>
</dbReference>
<reference evidence="1 2" key="1">
    <citation type="journal article" date="2011" name="Genome Res.">
        <title>Phylogeny-wide analysis of social amoeba genomes highlights ancient origins for complex intercellular communication.</title>
        <authorList>
            <person name="Heidel A.J."/>
            <person name="Lawal H.M."/>
            <person name="Felder M."/>
            <person name="Schilde C."/>
            <person name="Helps N.R."/>
            <person name="Tunggal B."/>
            <person name="Rivero F."/>
            <person name="John U."/>
            <person name="Schleicher M."/>
            <person name="Eichinger L."/>
            <person name="Platzer M."/>
            <person name="Noegel A.A."/>
            <person name="Schaap P."/>
            <person name="Gloeckner G."/>
        </authorList>
    </citation>
    <scope>NUCLEOTIDE SEQUENCE [LARGE SCALE GENOMIC DNA]</scope>
    <source>
        <strain evidence="2">ATCC 26659 / Pp 5 / PN500</strain>
    </source>
</reference>
<dbReference type="PANTHER" id="PTHR46586:SF3">
    <property type="entry name" value="ANKYRIN REPEAT-CONTAINING PROTEIN"/>
    <property type="match status" value="1"/>
</dbReference>
<proteinExistence type="predicted"/>
<dbReference type="RefSeq" id="XP_020434275.1">
    <property type="nucleotide sequence ID" value="XM_020575480.1"/>
</dbReference>
<dbReference type="PANTHER" id="PTHR46586">
    <property type="entry name" value="ANKYRIN REPEAT-CONTAINING PROTEIN"/>
    <property type="match status" value="1"/>
</dbReference>
<dbReference type="InterPro" id="IPR002110">
    <property type="entry name" value="Ankyrin_rpt"/>
</dbReference>